<dbReference type="AlphaFoldDB" id="A0ABD5ZAJ1"/>
<keyword evidence="1" id="KW-0812">Transmembrane</keyword>
<sequence length="183" mass="19931">MNLLPWLLDWPPRPASILAFLVVTAFSVGSLVLFAPLTDELSTDEVTVEIADSSVKLNDEMDYPEGAESGEAYSCISYGTPGDSLHVRADGTLGLPTGFDRDGDTPYTLEVSVDGLEETRTETFRGTGEDQWDVSWLVQDDETLSVGETTTLRAQVRQSGDVVATTNRSVTIAEGDQRFDCEE</sequence>
<keyword evidence="3" id="KW-1185">Reference proteome</keyword>
<keyword evidence="1" id="KW-1133">Transmembrane helix</keyword>
<feature type="transmembrane region" description="Helical" evidence="1">
    <location>
        <begin position="15"/>
        <end position="35"/>
    </location>
</feature>
<accession>A0ABD5ZAJ1</accession>
<keyword evidence="1" id="KW-0472">Membrane</keyword>
<name>A0ABD5ZAJ1_9EURY</name>
<dbReference type="Proteomes" id="UP001596481">
    <property type="component" value="Unassembled WGS sequence"/>
</dbReference>
<proteinExistence type="predicted"/>
<evidence type="ECO:0000313" key="2">
    <source>
        <dbReference type="EMBL" id="MFC7202236.1"/>
    </source>
</evidence>
<protein>
    <submittedName>
        <fullName evidence="2">Uncharacterized protein</fullName>
    </submittedName>
</protein>
<organism evidence="2 3">
    <name type="scientific">Haloferax namakaokahaiae</name>
    <dbReference type="NCBI Taxonomy" id="1748331"/>
    <lineage>
        <taxon>Archaea</taxon>
        <taxon>Methanobacteriati</taxon>
        <taxon>Methanobacteriota</taxon>
        <taxon>Stenosarchaea group</taxon>
        <taxon>Halobacteria</taxon>
        <taxon>Halobacteriales</taxon>
        <taxon>Haloferacaceae</taxon>
        <taxon>Haloferax</taxon>
    </lineage>
</organism>
<dbReference type="EMBL" id="JBHTAA010000001">
    <property type="protein sequence ID" value="MFC7202236.1"/>
    <property type="molecule type" value="Genomic_DNA"/>
</dbReference>
<gene>
    <name evidence="2" type="ORF">ACFQJC_01810</name>
</gene>
<reference evidence="2 3" key="1">
    <citation type="journal article" date="2019" name="Int. J. Syst. Evol. Microbiol.">
        <title>The Global Catalogue of Microorganisms (GCM) 10K type strain sequencing project: providing services to taxonomists for standard genome sequencing and annotation.</title>
        <authorList>
            <consortium name="The Broad Institute Genomics Platform"/>
            <consortium name="The Broad Institute Genome Sequencing Center for Infectious Disease"/>
            <person name="Wu L."/>
            <person name="Ma J."/>
        </authorList>
    </citation>
    <scope>NUCLEOTIDE SEQUENCE [LARGE SCALE GENOMIC DNA]</scope>
    <source>
        <strain evidence="2 3">DSM 29988</strain>
    </source>
</reference>
<comment type="caution">
    <text evidence="2">The sequence shown here is derived from an EMBL/GenBank/DDBJ whole genome shotgun (WGS) entry which is preliminary data.</text>
</comment>
<dbReference type="RefSeq" id="WP_390221536.1">
    <property type="nucleotide sequence ID" value="NZ_JBHTAA010000001.1"/>
</dbReference>
<evidence type="ECO:0000313" key="3">
    <source>
        <dbReference type="Proteomes" id="UP001596481"/>
    </source>
</evidence>
<evidence type="ECO:0000256" key="1">
    <source>
        <dbReference type="SAM" id="Phobius"/>
    </source>
</evidence>